<feature type="non-terminal residue" evidence="3">
    <location>
        <position position="111"/>
    </location>
</feature>
<accession>A0A852C2S4</accession>
<dbReference type="InterPro" id="IPR055297">
    <property type="entry name" value="NEBU/NEBL"/>
</dbReference>
<keyword evidence="4" id="KW-1185">Reference proteome</keyword>
<dbReference type="GO" id="GO:0051015">
    <property type="term" value="F:actin filament binding"/>
    <property type="evidence" value="ECO:0007669"/>
    <property type="project" value="InterPro"/>
</dbReference>
<sequence>QKEYKKDLENEIKGKGMEVSMDTLEIQRAKKASEIVSQKEYKKDLETEIIGRGMQVGPYTPEIQRVKRASEIASQKMYKGEAEKMLCNYSAVLDTPEMERIKSTQKNISSV</sequence>
<gene>
    <name evidence="3" type="primary">Nebl</name>
    <name evidence="3" type="ORF">RAMSUL_R03741</name>
</gene>
<reference evidence="3" key="1">
    <citation type="submission" date="2019-09" db="EMBL/GenBank/DDBJ databases">
        <title>Bird 10,000 Genomes (B10K) Project - Family phase.</title>
        <authorList>
            <person name="Zhang G."/>
        </authorList>
    </citation>
    <scope>NUCLEOTIDE SEQUENCE</scope>
    <source>
        <strain evidence="3">B10K-DU-001-30</strain>
        <tissue evidence="3">Muscle</tissue>
    </source>
</reference>
<dbReference type="Pfam" id="PF00880">
    <property type="entry name" value="Nebulin"/>
    <property type="match status" value="2"/>
</dbReference>
<dbReference type="PANTHER" id="PTHR11039">
    <property type="entry name" value="NEBULIN"/>
    <property type="match status" value="1"/>
</dbReference>
<dbReference type="Proteomes" id="UP000611227">
    <property type="component" value="Unassembled WGS sequence"/>
</dbReference>
<dbReference type="SMART" id="SM00227">
    <property type="entry name" value="NEBU"/>
    <property type="match status" value="3"/>
</dbReference>
<evidence type="ECO:0000313" key="3">
    <source>
        <dbReference type="EMBL" id="NXP74387.1"/>
    </source>
</evidence>
<dbReference type="PANTHER" id="PTHR11039:SF48">
    <property type="entry name" value="NEBULETTE"/>
    <property type="match status" value="1"/>
</dbReference>
<feature type="non-terminal residue" evidence="3">
    <location>
        <position position="1"/>
    </location>
</feature>
<keyword evidence="2" id="KW-0009">Actin-binding</keyword>
<organism evidence="3 4">
    <name type="scientific">Ramphastos sulfuratus</name>
    <dbReference type="NCBI Taxonomy" id="322582"/>
    <lineage>
        <taxon>Eukaryota</taxon>
        <taxon>Metazoa</taxon>
        <taxon>Chordata</taxon>
        <taxon>Craniata</taxon>
        <taxon>Vertebrata</taxon>
        <taxon>Euteleostomi</taxon>
        <taxon>Archelosauria</taxon>
        <taxon>Archosauria</taxon>
        <taxon>Dinosauria</taxon>
        <taxon>Saurischia</taxon>
        <taxon>Theropoda</taxon>
        <taxon>Coelurosauria</taxon>
        <taxon>Aves</taxon>
        <taxon>Neognathae</taxon>
        <taxon>Neoaves</taxon>
        <taxon>Telluraves</taxon>
        <taxon>Coraciimorphae</taxon>
        <taxon>Piciformes</taxon>
        <taxon>Ramphastidae</taxon>
        <taxon>Ramphastos</taxon>
    </lineage>
</organism>
<dbReference type="GO" id="GO:0030018">
    <property type="term" value="C:Z disc"/>
    <property type="evidence" value="ECO:0007669"/>
    <property type="project" value="InterPro"/>
</dbReference>
<dbReference type="AlphaFoldDB" id="A0A852C2S4"/>
<evidence type="ECO:0000313" key="4">
    <source>
        <dbReference type="Proteomes" id="UP000611227"/>
    </source>
</evidence>
<comment type="caution">
    <text evidence="3">The sequence shown here is derived from an EMBL/GenBank/DDBJ whole genome shotgun (WGS) entry which is preliminary data.</text>
</comment>
<protein>
    <submittedName>
        <fullName evidence="3">NEBL protein</fullName>
    </submittedName>
</protein>
<evidence type="ECO:0000256" key="2">
    <source>
        <dbReference type="ARBA" id="ARBA00023203"/>
    </source>
</evidence>
<dbReference type="InterPro" id="IPR000900">
    <property type="entry name" value="Nebulin_repeat"/>
</dbReference>
<dbReference type="EMBL" id="WBNM01016241">
    <property type="protein sequence ID" value="NXP74387.1"/>
    <property type="molecule type" value="Genomic_DNA"/>
</dbReference>
<proteinExistence type="predicted"/>
<dbReference type="PROSITE" id="PS51216">
    <property type="entry name" value="NEBULIN"/>
    <property type="match status" value="1"/>
</dbReference>
<keyword evidence="1" id="KW-0677">Repeat</keyword>
<evidence type="ECO:0000256" key="1">
    <source>
        <dbReference type="ARBA" id="ARBA00022737"/>
    </source>
</evidence>
<name>A0A852C2S4_9PICI</name>
<dbReference type="GO" id="GO:0071691">
    <property type="term" value="P:cardiac muscle thin filament assembly"/>
    <property type="evidence" value="ECO:0007669"/>
    <property type="project" value="TreeGrafter"/>
</dbReference>